<evidence type="ECO:0000256" key="1">
    <source>
        <dbReference type="SAM" id="Phobius"/>
    </source>
</evidence>
<dbReference type="RefSeq" id="WP_070875656.1">
    <property type="nucleotide sequence ID" value="NZ_CAJGAA010000005.1"/>
</dbReference>
<reference evidence="2 3" key="1">
    <citation type="submission" date="2019-11" db="EMBL/GenBank/DDBJ databases">
        <title>Bacillus idriensis genome.</title>
        <authorList>
            <person name="Konopka E.N."/>
            <person name="Newman J.D."/>
        </authorList>
    </citation>
    <scope>NUCLEOTIDE SEQUENCE [LARGE SCALE GENOMIC DNA]</scope>
    <source>
        <strain evidence="2 3">DSM 19097</strain>
    </source>
</reference>
<evidence type="ECO:0000313" key="2">
    <source>
        <dbReference type="EMBL" id="MRX56083.1"/>
    </source>
</evidence>
<gene>
    <name evidence="2" type="ORF">GJU41_19170</name>
</gene>
<dbReference type="AlphaFoldDB" id="A0A6I2MJT3"/>
<comment type="caution">
    <text evidence="2">The sequence shown here is derived from an EMBL/GenBank/DDBJ whole genome shotgun (WGS) entry which is preliminary data.</text>
</comment>
<dbReference type="Proteomes" id="UP000441585">
    <property type="component" value="Unassembled WGS sequence"/>
</dbReference>
<keyword evidence="1" id="KW-0812">Transmembrane</keyword>
<protein>
    <submittedName>
        <fullName evidence="2">Uncharacterized protein</fullName>
    </submittedName>
</protein>
<evidence type="ECO:0000313" key="3">
    <source>
        <dbReference type="Proteomes" id="UP000441585"/>
    </source>
</evidence>
<keyword evidence="1" id="KW-1133">Transmembrane helix</keyword>
<organism evidence="2 3">
    <name type="scientific">Metabacillus idriensis</name>
    <dbReference type="NCBI Taxonomy" id="324768"/>
    <lineage>
        <taxon>Bacteria</taxon>
        <taxon>Bacillati</taxon>
        <taxon>Bacillota</taxon>
        <taxon>Bacilli</taxon>
        <taxon>Bacillales</taxon>
        <taxon>Bacillaceae</taxon>
        <taxon>Metabacillus</taxon>
    </lineage>
</organism>
<accession>A0A6I2MJT3</accession>
<keyword evidence="3" id="KW-1185">Reference proteome</keyword>
<sequence length="90" mass="10502">MAVHFTSVKDNKDSTLQFTEELKKYEEKEKLKEKKTLLFEVSNETAILAVTAGSIADIVIVLLWARRENLKNETNGITAEKSRWRDKKWF</sequence>
<name>A0A6I2MJT3_9BACI</name>
<feature type="transmembrane region" description="Helical" evidence="1">
    <location>
        <begin position="46"/>
        <end position="65"/>
    </location>
</feature>
<proteinExistence type="predicted"/>
<keyword evidence="1" id="KW-0472">Membrane</keyword>
<dbReference type="EMBL" id="WKKF01000008">
    <property type="protein sequence ID" value="MRX56083.1"/>
    <property type="molecule type" value="Genomic_DNA"/>
</dbReference>